<dbReference type="InterPro" id="IPR000115">
    <property type="entry name" value="PRibGlycinamide_synth"/>
</dbReference>
<dbReference type="Gene3D" id="3.30.200.20">
    <property type="entry name" value="Phosphorylase Kinase, domain 1"/>
    <property type="match status" value="1"/>
</dbReference>
<evidence type="ECO:0000256" key="2">
    <source>
        <dbReference type="ARBA" id="ARBA00001946"/>
    </source>
</evidence>
<comment type="cofactor">
    <cofactor evidence="1">
        <name>Mn(2+)</name>
        <dbReference type="ChEBI" id="CHEBI:29035"/>
    </cofactor>
</comment>
<dbReference type="AlphaFoldDB" id="A0A543KK91"/>
<reference evidence="13 14" key="1">
    <citation type="submission" date="2019-06" db="EMBL/GenBank/DDBJ databases">
        <title>Sequencing the genomes of 1000 actinobacteria strains.</title>
        <authorList>
            <person name="Klenk H.-P."/>
        </authorList>
    </citation>
    <scope>NUCLEOTIDE SEQUENCE [LARGE SCALE GENOMIC DNA]</scope>
    <source>
        <strain evidence="13 14">DSM 12362</strain>
    </source>
</reference>
<name>A0A543KK91_9MICO</name>
<sequence length="767" mass="80100">MKVLLLGSGAREHALARSLAADPDVEKLTALPGNPGIAAVARCLPGDPADPTAVTELARSLGVDLVVVGPEAPLVAGVADALAAAGIACFGPTAAAARLEGSKAFAKEVMAAAGVPTAAAHVCTDLDQVRAALDVTGAPYVVKEDGLAAGKGVVVTDDRDAALEHAAACLSGEGGQVVVEDYLDGPEVSLFCLADGSTVVPLAPAQDFKRVGDGDEGPNTGGMGAYTPLSWAPAGLVEEVVATVAQPTVEEMARRGTPFTGVLYVGLALCAEGPRVVEFNARFGDPETQSVLARLRTPLAGVLMAAAQGRLAELAPLRWSEQSSVTVVVAADGYPASPRTGDEITGLEEAEAVEGVHVLQAGTREVDGRLVSSGGRVLSVVALGDDLVAARERAYAAADRLHLAGSHARTDIALAAAEGRVHVPSRPAPDTKTPEVPVELPGHELVYTGKVRGLYAPLDPATGERDASRLLLVASDRISAYDHVLDTPIPDKGTVLTQLSLWWIDQLADVLDLPHHVVSTDVPAEVAGRAIYVRRLRMLPVECVARAFLTGGGLAEYAATRSVSGVRLPEGLSDGSRLPAPIFTPSTKAPVGEHDQPISYEQVVEIVGPRLAERLRDLTVTILQHGNEIAGQRGILIADTKVEFGVDPAQLAEALGISVEQALEGEVDWAAVDPDVVDVVLADEVLTPDSSRFWRASEWEPGRPQTSYDKQVLRDWLTSPASGWDRASDTPPPALPDEVVELTRARYVEAYENLTGQPFTVPSPSAS</sequence>
<dbReference type="Pfam" id="PF02843">
    <property type="entry name" value="GARS_C"/>
    <property type="match status" value="1"/>
</dbReference>
<dbReference type="PANTHER" id="PTHR43472">
    <property type="entry name" value="PHOSPHORIBOSYLAMINE--GLYCINE LIGASE"/>
    <property type="match status" value="1"/>
</dbReference>
<dbReference type="GO" id="GO:0009113">
    <property type="term" value="P:purine nucleobase biosynthetic process"/>
    <property type="evidence" value="ECO:0007669"/>
    <property type="project" value="InterPro"/>
</dbReference>
<dbReference type="SMART" id="SM01210">
    <property type="entry name" value="GARS_C"/>
    <property type="match status" value="1"/>
</dbReference>
<evidence type="ECO:0000256" key="4">
    <source>
        <dbReference type="ARBA" id="ARBA00022598"/>
    </source>
</evidence>
<dbReference type="GO" id="GO:0004637">
    <property type="term" value="F:phosphoribosylamine-glycine ligase activity"/>
    <property type="evidence" value="ECO:0007669"/>
    <property type="project" value="UniProtKB-UniRule"/>
</dbReference>
<dbReference type="InterPro" id="IPR020560">
    <property type="entry name" value="PRibGlycinamide_synth_C-dom"/>
</dbReference>
<dbReference type="CDD" id="cd01414">
    <property type="entry name" value="SAICAR_synt_Sc"/>
    <property type="match status" value="1"/>
</dbReference>
<dbReference type="UniPathway" id="UPA00074">
    <property type="reaction ID" value="UER00125"/>
</dbReference>
<dbReference type="Gene3D" id="3.30.470.20">
    <property type="entry name" value="ATP-grasp fold, B domain"/>
    <property type="match status" value="2"/>
</dbReference>
<dbReference type="SUPFAM" id="SSF51246">
    <property type="entry name" value="Rudiment single hybrid motif"/>
    <property type="match status" value="1"/>
</dbReference>
<comment type="catalytic activity">
    <reaction evidence="11">
        <text>5-phospho-beta-D-ribosylamine + glycine + ATP = N(1)-(5-phospho-beta-D-ribosyl)glycinamide + ADP + phosphate + H(+)</text>
        <dbReference type="Rhea" id="RHEA:17453"/>
        <dbReference type="ChEBI" id="CHEBI:15378"/>
        <dbReference type="ChEBI" id="CHEBI:30616"/>
        <dbReference type="ChEBI" id="CHEBI:43474"/>
        <dbReference type="ChEBI" id="CHEBI:57305"/>
        <dbReference type="ChEBI" id="CHEBI:58681"/>
        <dbReference type="ChEBI" id="CHEBI:143788"/>
        <dbReference type="ChEBI" id="CHEBI:456216"/>
        <dbReference type="EC" id="6.3.4.13"/>
    </reaction>
</comment>
<dbReference type="Pfam" id="PF02844">
    <property type="entry name" value="GARS_N"/>
    <property type="match status" value="1"/>
</dbReference>
<proteinExistence type="inferred from homology"/>
<dbReference type="EC" id="6.3.4.13" evidence="11"/>
<keyword evidence="7 10" id="KW-0067">ATP-binding</keyword>
<dbReference type="GO" id="GO:0004639">
    <property type="term" value="F:phosphoribosylaminoimidazolesuccinocarboxamide synthase activity"/>
    <property type="evidence" value="ECO:0007669"/>
    <property type="project" value="UniProtKB-UniRule"/>
</dbReference>
<dbReference type="InterPro" id="IPR016185">
    <property type="entry name" value="PreATP-grasp_dom_sf"/>
</dbReference>
<dbReference type="OrthoDB" id="9807240at2"/>
<evidence type="ECO:0000256" key="9">
    <source>
        <dbReference type="ARBA" id="ARBA00048475"/>
    </source>
</evidence>
<dbReference type="EC" id="6.3.2.6" evidence="10"/>
<dbReference type="InterPro" id="IPR020559">
    <property type="entry name" value="PRibGlycinamide_synth_CS"/>
</dbReference>
<dbReference type="GO" id="GO:0005524">
    <property type="term" value="F:ATP binding"/>
    <property type="evidence" value="ECO:0007669"/>
    <property type="project" value="UniProtKB-UniRule"/>
</dbReference>
<keyword evidence="14" id="KW-1185">Reference proteome</keyword>
<dbReference type="InterPro" id="IPR020561">
    <property type="entry name" value="PRibGlycinamid_synth_ATP-grasp"/>
</dbReference>
<dbReference type="SUPFAM" id="SSF56104">
    <property type="entry name" value="SAICAR synthase-like"/>
    <property type="match status" value="1"/>
</dbReference>
<dbReference type="Proteomes" id="UP000315133">
    <property type="component" value="Unassembled WGS sequence"/>
</dbReference>
<dbReference type="SUPFAM" id="SSF56059">
    <property type="entry name" value="Glutathione synthetase ATP-binding domain-like"/>
    <property type="match status" value="1"/>
</dbReference>
<comment type="pathway">
    <text evidence="3 11">Purine metabolism; IMP biosynthesis via de novo pathway; N(1)-(5-phospho-D-ribosyl)glycinamide from 5-phospho-alpha-D-ribose 1-diphosphate: step 2/2.</text>
</comment>
<dbReference type="HAMAP" id="MF_00137">
    <property type="entry name" value="SAICAR_synth"/>
    <property type="match status" value="1"/>
</dbReference>
<dbReference type="RefSeq" id="WP_141817243.1">
    <property type="nucleotide sequence ID" value="NZ_BAAAIL010000003.1"/>
</dbReference>
<dbReference type="EMBL" id="VFPU01000001">
    <property type="protein sequence ID" value="TQM95488.1"/>
    <property type="molecule type" value="Genomic_DNA"/>
</dbReference>
<evidence type="ECO:0000256" key="1">
    <source>
        <dbReference type="ARBA" id="ARBA00001936"/>
    </source>
</evidence>
<keyword evidence="4 10" id="KW-0436">Ligase</keyword>
<comment type="similarity">
    <text evidence="10">Belongs to the SAICAR synthetase family.</text>
</comment>
<evidence type="ECO:0000259" key="12">
    <source>
        <dbReference type="PROSITE" id="PS50975"/>
    </source>
</evidence>
<dbReference type="Pfam" id="PF01071">
    <property type="entry name" value="GARS_A"/>
    <property type="match status" value="1"/>
</dbReference>
<comment type="similarity">
    <text evidence="8 11">Belongs to the GARS family.</text>
</comment>
<dbReference type="PROSITE" id="PS50975">
    <property type="entry name" value="ATP_GRASP"/>
    <property type="match status" value="1"/>
</dbReference>
<comment type="pathway">
    <text evidence="10">Purine metabolism; IMP biosynthesis via de novo pathway; 5-amino-1-(5-phospho-D-ribosyl)imidazole-4-carboxamide from 5-amino-1-(5-phospho-D-ribosyl)imidazole-4-carboxylate: step 1/2.</text>
</comment>
<dbReference type="Gene3D" id="3.90.600.10">
    <property type="entry name" value="Phosphoribosylglycinamide synthetase, C-terminal domain"/>
    <property type="match status" value="1"/>
</dbReference>
<comment type="catalytic activity">
    <reaction evidence="9 10">
        <text>5-amino-1-(5-phospho-D-ribosyl)imidazole-4-carboxylate + L-aspartate + ATP = (2S)-2-[5-amino-1-(5-phospho-beta-D-ribosyl)imidazole-4-carboxamido]succinate + ADP + phosphate + 2 H(+)</text>
        <dbReference type="Rhea" id="RHEA:22628"/>
        <dbReference type="ChEBI" id="CHEBI:15378"/>
        <dbReference type="ChEBI" id="CHEBI:29991"/>
        <dbReference type="ChEBI" id="CHEBI:30616"/>
        <dbReference type="ChEBI" id="CHEBI:43474"/>
        <dbReference type="ChEBI" id="CHEBI:58443"/>
        <dbReference type="ChEBI" id="CHEBI:77657"/>
        <dbReference type="ChEBI" id="CHEBI:456216"/>
        <dbReference type="EC" id="6.3.2.6"/>
    </reaction>
</comment>
<dbReference type="Gene3D" id="3.40.50.20">
    <property type="match status" value="1"/>
</dbReference>
<evidence type="ECO:0000256" key="8">
    <source>
        <dbReference type="ARBA" id="ARBA00038345"/>
    </source>
</evidence>
<evidence type="ECO:0000313" key="13">
    <source>
        <dbReference type="EMBL" id="TQM95488.1"/>
    </source>
</evidence>
<dbReference type="NCBIfam" id="TIGR00877">
    <property type="entry name" value="purD"/>
    <property type="match status" value="1"/>
</dbReference>
<dbReference type="SMART" id="SM01209">
    <property type="entry name" value="GARS_A"/>
    <property type="match status" value="1"/>
</dbReference>
<dbReference type="GO" id="GO:0046872">
    <property type="term" value="F:metal ion binding"/>
    <property type="evidence" value="ECO:0007669"/>
    <property type="project" value="InterPro"/>
</dbReference>
<dbReference type="PROSITE" id="PS00184">
    <property type="entry name" value="GARS"/>
    <property type="match status" value="1"/>
</dbReference>
<evidence type="ECO:0000256" key="3">
    <source>
        <dbReference type="ARBA" id="ARBA00005174"/>
    </source>
</evidence>
<evidence type="ECO:0000256" key="7">
    <source>
        <dbReference type="ARBA" id="ARBA00022840"/>
    </source>
</evidence>
<dbReference type="Gene3D" id="3.30.1490.20">
    <property type="entry name" value="ATP-grasp fold, A domain"/>
    <property type="match status" value="1"/>
</dbReference>
<dbReference type="PANTHER" id="PTHR43472:SF1">
    <property type="entry name" value="PHOSPHORIBOSYLAMINE--GLYCINE LIGASE, CHLOROPLASTIC"/>
    <property type="match status" value="1"/>
</dbReference>
<protein>
    <recommendedName>
        <fullName evidence="10 11">Multifunctional fusion protein</fullName>
    </recommendedName>
    <domain>
        <recommendedName>
            <fullName evidence="11">Phosphoribosylamine--glycine ligase</fullName>
            <ecNumber evidence="11">6.3.4.13</ecNumber>
        </recommendedName>
        <alternativeName>
            <fullName evidence="11">GARS</fullName>
        </alternativeName>
        <alternativeName>
            <fullName evidence="11">Glycinamide ribonucleotide synthetase</fullName>
        </alternativeName>
        <alternativeName>
            <fullName evidence="11">Phosphoribosylglycinamide synthetase</fullName>
        </alternativeName>
    </domain>
    <domain>
        <recommendedName>
            <fullName evidence="10">Phosphoribosylaminoimidazole-succinocarboxamide synthase</fullName>
            <ecNumber evidence="10">6.3.2.6</ecNumber>
        </recommendedName>
        <alternativeName>
            <fullName evidence="10">SAICAR synthetase</fullName>
        </alternativeName>
    </domain>
</protein>
<dbReference type="InterPro" id="IPR020562">
    <property type="entry name" value="PRibGlycinamide_synth_N"/>
</dbReference>
<evidence type="ECO:0000256" key="11">
    <source>
        <dbReference type="HAMAP-Rule" id="MF_00138"/>
    </source>
</evidence>
<evidence type="ECO:0000256" key="6">
    <source>
        <dbReference type="ARBA" id="ARBA00022755"/>
    </source>
</evidence>
<accession>A0A543KK91</accession>
<dbReference type="InterPro" id="IPR011761">
    <property type="entry name" value="ATP-grasp"/>
</dbReference>
<dbReference type="HAMAP" id="MF_00138">
    <property type="entry name" value="GARS"/>
    <property type="match status" value="1"/>
</dbReference>
<keyword evidence="6 10" id="KW-0658">Purine biosynthesis</keyword>
<dbReference type="Pfam" id="PF01259">
    <property type="entry name" value="SAICAR_synt"/>
    <property type="match status" value="2"/>
</dbReference>
<evidence type="ECO:0000313" key="14">
    <source>
        <dbReference type="Proteomes" id="UP000315133"/>
    </source>
</evidence>
<gene>
    <name evidence="11" type="primary">purD</name>
    <name evidence="10" type="synonym">purC</name>
    <name evidence="13" type="ORF">FB476_0331</name>
</gene>
<dbReference type="SUPFAM" id="SSF52440">
    <property type="entry name" value="PreATP-grasp domain"/>
    <property type="match status" value="1"/>
</dbReference>
<comment type="caution">
    <text evidence="13">The sequence shown here is derived from an EMBL/GenBank/DDBJ whole genome shotgun (WGS) entry which is preliminary data.</text>
</comment>
<evidence type="ECO:0000256" key="5">
    <source>
        <dbReference type="ARBA" id="ARBA00022741"/>
    </source>
</evidence>
<dbReference type="InterPro" id="IPR028923">
    <property type="entry name" value="SAICAR_synt/ADE2_N"/>
</dbReference>
<evidence type="ECO:0000256" key="10">
    <source>
        <dbReference type="HAMAP-Rule" id="MF_00137"/>
    </source>
</evidence>
<organism evidence="13 14">
    <name type="scientific">Ornithinimicrobium humiphilum</name>
    <dbReference type="NCBI Taxonomy" id="125288"/>
    <lineage>
        <taxon>Bacteria</taxon>
        <taxon>Bacillati</taxon>
        <taxon>Actinomycetota</taxon>
        <taxon>Actinomycetes</taxon>
        <taxon>Micrococcales</taxon>
        <taxon>Ornithinimicrobiaceae</taxon>
        <taxon>Ornithinimicrobium</taxon>
    </lineage>
</organism>
<dbReference type="InterPro" id="IPR037123">
    <property type="entry name" value="PRibGlycinamide_synth_C_sf"/>
</dbReference>
<dbReference type="GO" id="GO:0006189">
    <property type="term" value="P:'de novo' IMP biosynthetic process"/>
    <property type="evidence" value="ECO:0007669"/>
    <property type="project" value="UniProtKB-UniRule"/>
</dbReference>
<dbReference type="InterPro" id="IPR011054">
    <property type="entry name" value="Rudment_hybrid_motif"/>
</dbReference>
<dbReference type="InterPro" id="IPR013815">
    <property type="entry name" value="ATP_grasp_subdomain_1"/>
</dbReference>
<keyword evidence="5 10" id="KW-0547">Nucleotide-binding</keyword>
<comment type="cofactor">
    <cofactor evidence="2">
        <name>Mg(2+)</name>
        <dbReference type="ChEBI" id="CHEBI:18420"/>
    </cofactor>
</comment>
<feature type="domain" description="ATP-grasp" evidence="12">
    <location>
        <begin position="107"/>
        <end position="308"/>
    </location>
</feature>